<reference evidence="1 2" key="1">
    <citation type="submission" date="2016-07" db="EMBL/GenBank/DDBJ databases">
        <title>Pervasive Adenine N6-methylation of Active Genes in Fungi.</title>
        <authorList>
            <consortium name="DOE Joint Genome Institute"/>
            <person name="Mondo S.J."/>
            <person name="Dannebaum R.O."/>
            <person name="Kuo R.C."/>
            <person name="Labutti K."/>
            <person name="Haridas S."/>
            <person name="Kuo A."/>
            <person name="Salamov A."/>
            <person name="Ahrendt S.R."/>
            <person name="Lipzen A."/>
            <person name="Sullivan W."/>
            <person name="Andreopoulos W.B."/>
            <person name="Clum A."/>
            <person name="Lindquist E."/>
            <person name="Daum C."/>
            <person name="Ramamoorthy G.K."/>
            <person name="Gryganskyi A."/>
            <person name="Culley D."/>
            <person name="Magnuson J.K."/>
            <person name="James T.Y."/>
            <person name="O'Malley M.A."/>
            <person name="Stajich J.E."/>
            <person name="Spatafora J.W."/>
            <person name="Visel A."/>
            <person name="Grigoriev I.V."/>
        </authorList>
    </citation>
    <scope>NUCLEOTIDE SEQUENCE [LARGE SCALE GENOMIC DNA]</scope>
    <source>
        <strain evidence="1 2">PL171</strain>
    </source>
</reference>
<dbReference type="EMBL" id="MCFL01000016">
    <property type="protein sequence ID" value="ORZ36591.1"/>
    <property type="molecule type" value="Genomic_DNA"/>
</dbReference>
<evidence type="ECO:0000313" key="1">
    <source>
        <dbReference type="EMBL" id="ORZ36591.1"/>
    </source>
</evidence>
<organism evidence="1 2">
    <name type="scientific">Catenaria anguillulae PL171</name>
    <dbReference type="NCBI Taxonomy" id="765915"/>
    <lineage>
        <taxon>Eukaryota</taxon>
        <taxon>Fungi</taxon>
        <taxon>Fungi incertae sedis</taxon>
        <taxon>Blastocladiomycota</taxon>
        <taxon>Blastocladiomycetes</taxon>
        <taxon>Blastocladiales</taxon>
        <taxon>Catenariaceae</taxon>
        <taxon>Catenaria</taxon>
    </lineage>
</organism>
<evidence type="ECO:0000313" key="2">
    <source>
        <dbReference type="Proteomes" id="UP000193411"/>
    </source>
</evidence>
<comment type="caution">
    <text evidence="1">The sequence shown here is derived from an EMBL/GenBank/DDBJ whole genome shotgun (WGS) entry which is preliminary data.</text>
</comment>
<dbReference type="Proteomes" id="UP000193411">
    <property type="component" value="Unassembled WGS sequence"/>
</dbReference>
<sequence>MLTNTNKCSGGRRTAILQILRNESTLSSQAKPGASHWPPVCPPIHSFPFPADRTNHPRPPHPSTIHAQRRTLAVHRSPVPHHHRTLHSALCTLHSALWYSRTRTLKRAASCSVNLLIPDTSVRLVAQSPNRQ</sequence>
<gene>
    <name evidence="1" type="ORF">BCR44DRAFT_365706</name>
</gene>
<proteinExistence type="predicted"/>
<accession>A0A1Y2HS11</accession>
<dbReference type="AlphaFoldDB" id="A0A1Y2HS11"/>
<keyword evidence="2" id="KW-1185">Reference proteome</keyword>
<protein>
    <submittedName>
        <fullName evidence="1">Uncharacterized protein</fullName>
    </submittedName>
</protein>
<name>A0A1Y2HS11_9FUNG</name>